<reference evidence="3" key="1">
    <citation type="journal article" date="2011" name="Genome Biol.">
        <title>Comparative genomics of the social amoebae Dictyostelium discoideum and Dictyostelium purpureum.</title>
        <authorList>
            <consortium name="US DOE Joint Genome Institute (JGI-PGF)"/>
            <person name="Sucgang R."/>
            <person name="Kuo A."/>
            <person name="Tian X."/>
            <person name="Salerno W."/>
            <person name="Parikh A."/>
            <person name="Feasley C.L."/>
            <person name="Dalin E."/>
            <person name="Tu H."/>
            <person name="Huang E."/>
            <person name="Barry K."/>
            <person name="Lindquist E."/>
            <person name="Shapiro H."/>
            <person name="Bruce D."/>
            <person name="Schmutz J."/>
            <person name="Salamov A."/>
            <person name="Fey P."/>
            <person name="Gaudet P."/>
            <person name="Anjard C."/>
            <person name="Babu M.M."/>
            <person name="Basu S."/>
            <person name="Bushmanova Y."/>
            <person name="van der Wel H."/>
            <person name="Katoh-Kurasawa M."/>
            <person name="Dinh C."/>
            <person name="Coutinho P.M."/>
            <person name="Saito T."/>
            <person name="Elias M."/>
            <person name="Schaap P."/>
            <person name="Kay R.R."/>
            <person name="Henrissat B."/>
            <person name="Eichinger L."/>
            <person name="Rivero F."/>
            <person name="Putnam N.H."/>
            <person name="West C.M."/>
            <person name="Loomis W.F."/>
            <person name="Chisholm R.L."/>
            <person name="Shaulsky G."/>
            <person name="Strassmann J.E."/>
            <person name="Queller D.C."/>
            <person name="Kuspa A."/>
            <person name="Grigoriev I.V."/>
        </authorList>
    </citation>
    <scope>NUCLEOTIDE SEQUENCE [LARGE SCALE GENOMIC DNA]</scope>
    <source>
        <strain evidence="3">QSDP1</strain>
    </source>
</reference>
<dbReference type="VEuPathDB" id="AmoebaDB:DICPUDRAFT_150114"/>
<sequence>MEYRLIDSSDFNYDICSLISNKQIISNLKERNEIINIISKISNKLYILCINDLLRYCEDALINFEAFSKELTKKDKEEMTIWAWQSKTWDPENPKEYNYYISKKIELAFLKKYQYFKISDIHFVDFVTLFQRRIENIDLKRKVTRITLEERKTKEKSNNENKNLNTKKNIKKNIKTNNNIENTDNNLDINNIIDNIDYIDNKINDDGDDGDKSEYYTKWYWSKSILAKRKNSTEFSKSNCKKLENAFLFGLSCVKIGNNVIYFKNMCLKKENEKFSSFYILRKPKFEPLTIYNSLKKEEYEILKSKIELFLIIQQQLKVEKEKEEKEEKEEIEGESSTKISISPCLKTTLENFIESIINNNKKHVAEKNFL</sequence>
<keyword evidence="3" id="KW-1185">Reference proteome</keyword>
<dbReference type="EMBL" id="GL871003">
    <property type="protein sequence ID" value="EGC37297.1"/>
    <property type="molecule type" value="Genomic_DNA"/>
</dbReference>
<dbReference type="InterPro" id="IPR037197">
    <property type="entry name" value="WWE_dom_sf"/>
</dbReference>
<evidence type="ECO:0000313" key="2">
    <source>
        <dbReference type="EMBL" id="EGC37297.1"/>
    </source>
</evidence>
<accession>F0ZFH0</accession>
<gene>
    <name evidence="2" type="ORF">DICPUDRAFT_150114</name>
</gene>
<evidence type="ECO:0000259" key="1">
    <source>
        <dbReference type="PROSITE" id="PS50918"/>
    </source>
</evidence>
<proteinExistence type="predicted"/>
<dbReference type="KEGG" id="dpp:DICPUDRAFT_150114"/>
<dbReference type="GeneID" id="10500111"/>
<name>F0ZFH0_DICPU</name>
<dbReference type="InParanoid" id="F0ZFH0"/>
<dbReference type="SUPFAM" id="SSF117839">
    <property type="entry name" value="WWE domain"/>
    <property type="match status" value="1"/>
</dbReference>
<dbReference type="Proteomes" id="UP000001064">
    <property type="component" value="Unassembled WGS sequence"/>
</dbReference>
<dbReference type="InterPro" id="IPR004170">
    <property type="entry name" value="WWE_dom"/>
</dbReference>
<dbReference type="PROSITE" id="PS50918">
    <property type="entry name" value="WWE"/>
    <property type="match status" value="1"/>
</dbReference>
<dbReference type="AlphaFoldDB" id="F0ZFH0"/>
<protein>
    <recommendedName>
        <fullName evidence="1">WWE domain-containing protein</fullName>
    </recommendedName>
</protein>
<evidence type="ECO:0000313" key="3">
    <source>
        <dbReference type="Proteomes" id="UP000001064"/>
    </source>
</evidence>
<feature type="domain" description="WWE" evidence="1">
    <location>
        <begin position="66"/>
        <end position="145"/>
    </location>
</feature>
<dbReference type="RefSeq" id="XP_003286185.1">
    <property type="nucleotide sequence ID" value="XM_003286137.1"/>
</dbReference>
<dbReference type="OrthoDB" id="10683137at2759"/>
<organism evidence="2 3">
    <name type="scientific">Dictyostelium purpureum</name>
    <name type="common">Slime mold</name>
    <dbReference type="NCBI Taxonomy" id="5786"/>
    <lineage>
        <taxon>Eukaryota</taxon>
        <taxon>Amoebozoa</taxon>
        <taxon>Evosea</taxon>
        <taxon>Eumycetozoa</taxon>
        <taxon>Dictyostelia</taxon>
        <taxon>Dictyosteliales</taxon>
        <taxon>Dictyosteliaceae</taxon>
        <taxon>Dictyostelium</taxon>
    </lineage>
</organism>